<dbReference type="FunFam" id="3.40.50.300:FF:000854">
    <property type="entry name" value="Multidrug ABC transporter ATP-binding protein"/>
    <property type="match status" value="1"/>
</dbReference>
<gene>
    <name evidence="12" type="ORF">BCR25_16590</name>
</gene>
<dbReference type="Gene3D" id="3.40.50.300">
    <property type="entry name" value="P-loop containing nucleotide triphosphate hydrolases"/>
    <property type="match status" value="1"/>
</dbReference>
<keyword evidence="4 9" id="KW-0812">Transmembrane</keyword>
<feature type="transmembrane region" description="Helical" evidence="9">
    <location>
        <begin position="438"/>
        <end position="457"/>
    </location>
</feature>
<dbReference type="InterPro" id="IPR027417">
    <property type="entry name" value="P-loop_NTPase"/>
</dbReference>
<feature type="transmembrane region" description="Helical" evidence="9">
    <location>
        <begin position="189"/>
        <end position="208"/>
    </location>
</feature>
<feature type="transmembrane region" description="Helical" evidence="9">
    <location>
        <begin position="411"/>
        <end position="432"/>
    </location>
</feature>
<evidence type="ECO:0000313" key="12">
    <source>
        <dbReference type="EMBL" id="OEG18440.1"/>
    </source>
</evidence>
<dbReference type="InterPro" id="IPR003593">
    <property type="entry name" value="AAA+_ATPase"/>
</dbReference>
<keyword evidence="7 9" id="KW-1133">Transmembrane helix</keyword>
<evidence type="ECO:0000256" key="2">
    <source>
        <dbReference type="ARBA" id="ARBA00022448"/>
    </source>
</evidence>
<feature type="transmembrane region" description="Helical" evidence="9">
    <location>
        <begin position="299"/>
        <end position="322"/>
    </location>
</feature>
<evidence type="ECO:0000313" key="13">
    <source>
        <dbReference type="Proteomes" id="UP000095094"/>
    </source>
</evidence>
<dbReference type="PANTHER" id="PTHR43394">
    <property type="entry name" value="ATP-DEPENDENT PERMEASE MDL1, MITOCHONDRIAL"/>
    <property type="match status" value="1"/>
</dbReference>
<keyword evidence="3" id="KW-1003">Cell membrane</keyword>
<dbReference type="InterPro" id="IPR032708">
    <property type="entry name" value="McjB_C"/>
</dbReference>
<protein>
    <submittedName>
        <fullName evidence="12">ABC transporter ATP-binding protein</fullName>
    </submittedName>
</protein>
<comment type="subcellular location">
    <subcellularLocation>
        <location evidence="1">Cell membrane</location>
        <topology evidence="1">Multi-pass membrane protein</topology>
    </subcellularLocation>
</comment>
<sequence>MNIQLFPEEIEPASFKETFLARLALLLSAPLNWMSPSRIENILLRLMKTYPTASEKEVKNARNAVCLVSSRCRSQEGCLRRSLAVVLMIWLQRRSVSWCTGYAQEPFRAHAWVEINEHPVGEPEEVQVYSKAICVPHYSQNIIGEESRLEKLNHETSKNKQKDSEKIVQEAQAPSVNIRSLFALAKGHNWEFIFVGILGIISAILTLVQPNLVADLINQSDTGIKITSSLGLLIIVLILSTILTAIQYYLLQIIGEGVVFEARKSLISHLLRLPICEYDTKSIGDLLSRVSGDSSKLRMALIQVTIALSSGFLIVIGAAIGMFLKDSLLFIMALSSVCLSFIGTIIMSKAIQKASFSAQKELGKLSGSIERDLHAIRTIRATNATNEEELKSKLQAERLQNIGIRLAKIQAFMTPVSNMTLQLSGLIVLGVGGYRVSIGLMSIADLIAFALLLYTMIGPIGQIFNAFGGIGESLGAFSRIRELLDIALENDYDVVPATPLTSNPMAQGTSVYFKKISFGYNKLKFGSELAEKEENLILKEITLRAEKGKRTAIVGPSGAGKSTILQLIERFYDPDDGQIFVHEKDYRNYSREELRKLITYVEQDSPVISGTLRDNLQLGNRKVNDSDCIKVLEEVNLQHLLSRDSKGLDMQVGESGASLSGGERQRLAMARSLLSSAEIVLLDELTSNLDSLNEMGMKKAVDKLKGKKTVIVVAHRLSTVIDSDIIYVLEHGRVVGSGSHNELIDTVPLYRELAKEQFVDREM</sequence>
<keyword evidence="5" id="KW-0547">Nucleotide-binding</keyword>
<dbReference type="CDD" id="cd18551">
    <property type="entry name" value="ABC_6TM_LmrA_like"/>
    <property type="match status" value="1"/>
</dbReference>
<evidence type="ECO:0000256" key="4">
    <source>
        <dbReference type="ARBA" id="ARBA00022692"/>
    </source>
</evidence>
<dbReference type="InterPro" id="IPR039421">
    <property type="entry name" value="Type_1_exporter"/>
</dbReference>
<dbReference type="GO" id="GO:0005886">
    <property type="term" value="C:plasma membrane"/>
    <property type="evidence" value="ECO:0007669"/>
    <property type="project" value="UniProtKB-SubCell"/>
</dbReference>
<dbReference type="PROSITE" id="PS50929">
    <property type="entry name" value="ABC_TM1F"/>
    <property type="match status" value="1"/>
</dbReference>
<dbReference type="PANTHER" id="PTHR43394:SF1">
    <property type="entry name" value="ATP-BINDING CASSETTE SUB-FAMILY B MEMBER 10, MITOCHONDRIAL"/>
    <property type="match status" value="1"/>
</dbReference>
<name>A0A1E5H1C0_9ENTE</name>
<dbReference type="RefSeq" id="WP_069662659.1">
    <property type="nucleotide sequence ID" value="NZ_JBHUJJ010000001.1"/>
</dbReference>
<dbReference type="Proteomes" id="UP000095094">
    <property type="component" value="Unassembled WGS sequence"/>
</dbReference>
<feature type="domain" description="ABC transmembrane type-1" evidence="11">
    <location>
        <begin position="193"/>
        <end position="472"/>
    </location>
</feature>
<evidence type="ECO:0000256" key="8">
    <source>
        <dbReference type="ARBA" id="ARBA00023136"/>
    </source>
</evidence>
<comment type="caution">
    <text evidence="12">The sequence shown here is derived from an EMBL/GenBank/DDBJ whole genome shotgun (WGS) entry which is preliminary data.</text>
</comment>
<feature type="transmembrane region" description="Helical" evidence="9">
    <location>
        <begin position="328"/>
        <end position="347"/>
    </location>
</feature>
<evidence type="ECO:0000256" key="6">
    <source>
        <dbReference type="ARBA" id="ARBA00022840"/>
    </source>
</evidence>
<dbReference type="InterPro" id="IPR036640">
    <property type="entry name" value="ABC1_TM_sf"/>
</dbReference>
<dbReference type="NCBIfam" id="NF033537">
    <property type="entry name" value="lasso_biosyn_B2"/>
    <property type="match status" value="1"/>
</dbReference>
<accession>A0A1E5H1C0</accession>
<dbReference type="SUPFAM" id="SSF90123">
    <property type="entry name" value="ABC transporter transmembrane region"/>
    <property type="match status" value="1"/>
</dbReference>
<feature type="transmembrane region" description="Helical" evidence="9">
    <location>
        <begin position="228"/>
        <end position="251"/>
    </location>
</feature>
<dbReference type="SMART" id="SM00382">
    <property type="entry name" value="AAA"/>
    <property type="match status" value="1"/>
</dbReference>
<evidence type="ECO:0000256" key="9">
    <source>
        <dbReference type="SAM" id="Phobius"/>
    </source>
</evidence>
<evidence type="ECO:0000256" key="1">
    <source>
        <dbReference type="ARBA" id="ARBA00004651"/>
    </source>
</evidence>
<dbReference type="InterPro" id="IPR003439">
    <property type="entry name" value="ABC_transporter-like_ATP-bd"/>
</dbReference>
<dbReference type="PROSITE" id="PS00211">
    <property type="entry name" value="ABC_TRANSPORTER_1"/>
    <property type="match status" value="1"/>
</dbReference>
<dbReference type="Pfam" id="PF00664">
    <property type="entry name" value="ABC_membrane"/>
    <property type="match status" value="1"/>
</dbReference>
<evidence type="ECO:0000256" key="5">
    <source>
        <dbReference type="ARBA" id="ARBA00022741"/>
    </source>
</evidence>
<proteinExistence type="predicted"/>
<dbReference type="Gene3D" id="1.20.1560.10">
    <property type="entry name" value="ABC transporter type 1, transmembrane domain"/>
    <property type="match status" value="1"/>
</dbReference>
<reference evidence="13" key="1">
    <citation type="submission" date="2016-09" db="EMBL/GenBank/DDBJ databases">
        <authorList>
            <person name="Gulvik C.A."/>
        </authorList>
    </citation>
    <scope>NUCLEOTIDE SEQUENCE [LARGE SCALE GENOMIC DNA]</scope>
    <source>
        <strain evidence="13">LMG 8895</strain>
    </source>
</reference>
<keyword evidence="13" id="KW-1185">Reference proteome</keyword>
<dbReference type="InterPro" id="IPR011527">
    <property type="entry name" value="ABC1_TM_dom"/>
</dbReference>
<evidence type="ECO:0000256" key="3">
    <source>
        <dbReference type="ARBA" id="ARBA00022475"/>
    </source>
</evidence>
<organism evidence="12 13">
    <name type="scientific">Enterococcus termitis</name>
    <dbReference type="NCBI Taxonomy" id="332950"/>
    <lineage>
        <taxon>Bacteria</taxon>
        <taxon>Bacillati</taxon>
        <taxon>Bacillota</taxon>
        <taxon>Bacilli</taxon>
        <taxon>Lactobacillales</taxon>
        <taxon>Enterococcaceae</taxon>
        <taxon>Enterococcus</taxon>
    </lineage>
</organism>
<dbReference type="GO" id="GO:0015421">
    <property type="term" value="F:ABC-type oligopeptide transporter activity"/>
    <property type="evidence" value="ECO:0007669"/>
    <property type="project" value="TreeGrafter"/>
</dbReference>
<dbReference type="Pfam" id="PF13471">
    <property type="entry name" value="Transglut_core3"/>
    <property type="match status" value="1"/>
</dbReference>
<dbReference type="GO" id="GO:0005524">
    <property type="term" value="F:ATP binding"/>
    <property type="evidence" value="ECO:0007669"/>
    <property type="project" value="UniProtKB-KW"/>
</dbReference>
<dbReference type="GO" id="GO:0016887">
    <property type="term" value="F:ATP hydrolysis activity"/>
    <property type="evidence" value="ECO:0007669"/>
    <property type="project" value="InterPro"/>
</dbReference>
<evidence type="ECO:0000259" key="11">
    <source>
        <dbReference type="PROSITE" id="PS50929"/>
    </source>
</evidence>
<keyword evidence="6 12" id="KW-0067">ATP-binding</keyword>
<dbReference type="EMBL" id="MIJY01000006">
    <property type="protein sequence ID" value="OEG18440.1"/>
    <property type="molecule type" value="Genomic_DNA"/>
</dbReference>
<dbReference type="SUPFAM" id="SSF52540">
    <property type="entry name" value="P-loop containing nucleoside triphosphate hydrolases"/>
    <property type="match status" value="1"/>
</dbReference>
<keyword evidence="8 9" id="KW-0472">Membrane</keyword>
<keyword evidence="2" id="KW-0813">Transport</keyword>
<dbReference type="AlphaFoldDB" id="A0A1E5H1C0"/>
<dbReference type="InterPro" id="IPR053521">
    <property type="entry name" value="McjB-like"/>
</dbReference>
<dbReference type="PROSITE" id="PS50893">
    <property type="entry name" value="ABC_TRANSPORTER_2"/>
    <property type="match status" value="1"/>
</dbReference>
<feature type="domain" description="ABC transporter" evidence="10">
    <location>
        <begin position="511"/>
        <end position="756"/>
    </location>
</feature>
<dbReference type="InterPro" id="IPR017871">
    <property type="entry name" value="ABC_transporter-like_CS"/>
</dbReference>
<dbReference type="OrthoDB" id="9770415at2"/>
<dbReference type="Pfam" id="PF00005">
    <property type="entry name" value="ABC_tran"/>
    <property type="match status" value="1"/>
</dbReference>
<evidence type="ECO:0000259" key="10">
    <source>
        <dbReference type="PROSITE" id="PS50893"/>
    </source>
</evidence>
<evidence type="ECO:0000256" key="7">
    <source>
        <dbReference type="ARBA" id="ARBA00022989"/>
    </source>
</evidence>